<evidence type="ECO:0000313" key="6">
    <source>
        <dbReference type="Proteomes" id="UP001153737"/>
    </source>
</evidence>
<dbReference type="OrthoDB" id="1936617at2759"/>
<dbReference type="InterPro" id="IPR013083">
    <property type="entry name" value="Znf_RING/FYVE/PHD"/>
</dbReference>
<dbReference type="GO" id="GO:0000724">
    <property type="term" value="P:double-strand break repair via homologous recombination"/>
    <property type="evidence" value="ECO:0007669"/>
    <property type="project" value="InterPro"/>
</dbReference>
<sequence length="2036" mass="235372">MEEMLRLIDRISKTDDHKKLINQLYKKLSEYKYDKNESGYLWQYLFPKIIDLSNKGIVHMDILYLSMLAFNNEELLKKLIEYYKTVLDVDIKNPTKLYDYCVLKKQHWFTNIISDDNFVISDKAISNDISILRLVETTNSTSIDVGLTKFLLMRINIENLDSFWREYVEQISYFIDFAEFAKSKSPSIETDDLLSVMKNNTSLQTFSDYLDLKTSDWKEILQWIHKEESLIVTSKTQSMNFVIFGILGNLLNCIMRSSNLDIHHAVQNIKAELLGIQNISSQVEVLENIFVLLFIHSNYFQSNYSNQLNIELICQRNEIRLILYLLKELVDQVKLKYFHMKDSEDYSRLLILSNLVADGMWRMELIENVKKAVKCENNLLKYMLSPPESLIQMCLKQGDFERAFQVMKICPLNNSSLRSDIEYAENIKELRDTLKKVSKIKAIHRVNPKISVSNVELAIDKIIEQFFKNNPTVFNQEVEASVRALSDKNDFFGHFLGENEIFMNMLDLAITQSQAYDDCEIMMQLAFENNTLNSGITSHYSSFCKTILELCKEIGIKKNIPAGKILLQPNRFVDIDKYKKEEEFYNNLAIIYNELMTDLNSNEAGYFNSKHSSHKSMLKLNKLCLDNSEFCAVTDNIRYLSKLYNYLRAFSRVLYIERNSSEIISKGKNTSYFDLLYFNRSELIGKLLFEGSLDPSEFEKYFGKLKLDYLYHVVGNCFPTINLHTDENVTKEELYPENSLYTPTKSIITYIQKRNWLLAFVLNEMYKVEGVKIDISEVRVKVFLNYLKLREIVQLKAIFNNNIIITALQNEINAQTVSDYVNSQVLKEGTVGSYHSQCSSDSFETGEELLEDTYKSTNWKNIYEFLLCIPECQIKKSVVLGNLIDMVLVNLIQDGLEDEYFKYVFFLRNRNLRINIILDNIKKWPGQVCIEIIQAEMTKFERLQDGKLIELKMWLMQINLCEKLKNILDLETWYTAYKMCEYEKDNIILKLLTNNEINVLLDFIEIHAPNEELLRQVDEEHISRMFEISDCYESVKLLLDALPFNHTVHCCYNLLKILRQIDHLKFITDYLLRNVNDDSLKNVEVSLKMLSSFTPNEQEQLLCLIHDPLNIIEILVMNTKLDKLASVLNFLKSEISHTEFSEERLSVEKIDEVLRKYAEKSLDFRVITQPNPRLLRTPEHKLMQSLDSLNFGSDSRSFVMPEEVPLKEDWVPNNEVLECMCCQKTVFSMFNRRHHCRRCGRVVCYNCSLQRMLVPTYGDILVRVCSTCYHQTMGESTSSDLNDTISTKSIAHDYWLLTDDPEHNKILREEFSYEHAPSVSLCLSLMKYHSKTVDYPKFLLDQCNVLLKLLQPSQEPIQEIDYLLVIKMLKTLAMAAKMSSIECTLHYGTSLADRILSQAELLSLLAERGCLSLLPMSSSYSQGPYIDASILRRLRDRLLEREQWNLALEVSTKAGLDNSGVFAVWGKSCLKAGSLILAREKFQRCLDRTGHYDNLSDYSVLSDSSENLSRSRNMSKVSNISALSESKPAKNPPLLTEIIHILESNTRPIDPEVIRETAKQKLSSSTNTLNQSFSSYVQTDSAVSIMNKLKNLKNISAGNYYPKAEQEPVKSNATKPPVHKIFYDECIYYLSRYGSHTGLLEFYVKHGDIDLALNYIIDNQLGTEVFIDIYMRCLKDGIIGILHEHISLIDSTLELWKEYLRSICRHLEKQKLLHSLYQLQQFMGDYIRAAMTCIRFYQENADTFKDLVSNTNFLLTAEEHLKQGLEQEQWVEVATVRKLSNASKASFEEKGISNPSLVMKINSKDVNKHMNTIWRQNEVVEFLANCERQDVKPIQVLKDILKPQYNQAAKSPDEKSKIPTLFGPTQEKVQLAVLVIVCGKQVEEGFGIALRIIQDLSLKPMKVYCEAGKQLAKEERYGGIAQLVSCIKQSGTSDAAVTDMCDEMLTLAVATLTKANFTGTKVEDLIKLISDKAIKISAYIEAKQLKTAYFLAVKYKRISDIRRIMREAELLNQPSIKALCQKVLQSHSHTPTHSKD</sequence>
<dbReference type="GO" id="GO:0008270">
    <property type="term" value="F:zinc ion binding"/>
    <property type="evidence" value="ECO:0007669"/>
    <property type="project" value="UniProtKB-KW"/>
</dbReference>
<feature type="domain" description="FYVE zinc finger" evidence="4">
    <location>
        <begin position="1205"/>
        <end position="1274"/>
    </location>
</feature>
<evidence type="ECO:0000259" key="4">
    <source>
        <dbReference type="SMART" id="SM00064"/>
    </source>
</evidence>
<dbReference type="Proteomes" id="UP001153737">
    <property type="component" value="Chromosome 4"/>
</dbReference>
<keyword evidence="6" id="KW-1185">Reference proteome</keyword>
<dbReference type="Pfam" id="PF25569">
    <property type="entry name" value="TPR_ZFYVE26"/>
    <property type="match status" value="1"/>
</dbReference>
<protein>
    <recommendedName>
        <fullName evidence="4">FYVE zinc finger domain-containing protein</fullName>
    </recommendedName>
</protein>
<dbReference type="GO" id="GO:0005813">
    <property type="term" value="C:centrosome"/>
    <property type="evidence" value="ECO:0007669"/>
    <property type="project" value="TreeGrafter"/>
</dbReference>
<dbReference type="InterPro" id="IPR011011">
    <property type="entry name" value="Znf_FYVE_PHD"/>
</dbReference>
<name>A0A9P0DKY1_PHACE</name>
<proteinExistence type="predicted"/>
<dbReference type="InterPro" id="IPR057946">
    <property type="entry name" value="TPR_ZFYVE26"/>
</dbReference>
<dbReference type="Pfam" id="PF01363">
    <property type="entry name" value="FYVE"/>
    <property type="match status" value="1"/>
</dbReference>
<keyword evidence="2" id="KW-0863">Zinc-finger</keyword>
<accession>A0A9P0DKY1</accession>
<evidence type="ECO:0000256" key="1">
    <source>
        <dbReference type="ARBA" id="ARBA00022723"/>
    </source>
</evidence>
<dbReference type="SMART" id="SM00064">
    <property type="entry name" value="FYVE"/>
    <property type="match status" value="1"/>
</dbReference>
<dbReference type="PANTHER" id="PTHR46591:SF1">
    <property type="entry name" value="ZINC FINGER FYVE DOMAIN-CONTAINING PROTEIN 26"/>
    <property type="match status" value="1"/>
</dbReference>
<organism evidence="5 6">
    <name type="scientific">Phaedon cochleariae</name>
    <name type="common">Mustard beetle</name>
    <dbReference type="NCBI Taxonomy" id="80249"/>
    <lineage>
        <taxon>Eukaryota</taxon>
        <taxon>Metazoa</taxon>
        <taxon>Ecdysozoa</taxon>
        <taxon>Arthropoda</taxon>
        <taxon>Hexapoda</taxon>
        <taxon>Insecta</taxon>
        <taxon>Pterygota</taxon>
        <taxon>Neoptera</taxon>
        <taxon>Endopterygota</taxon>
        <taxon>Coleoptera</taxon>
        <taxon>Polyphaga</taxon>
        <taxon>Cucujiformia</taxon>
        <taxon>Chrysomeloidea</taxon>
        <taxon>Chrysomelidae</taxon>
        <taxon>Chrysomelinae</taxon>
        <taxon>Chrysomelini</taxon>
        <taxon>Phaedon</taxon>
    </lineage>
</organism>
<dbReference type="GO" id="GO:0005765">
    <property type="term" value="C:lysosomal membrane"/>
    <property type="evidence" value="ECO:0007669"/>
    <property type="project" value="TreeGrafter"/>
</dbReference>
<dbReference type="EMBL" id="OU896710">
    <property type="protein sequence ID" value="CAH1163868.1"/>
    <property type="molecule type" value="Genomic_DNA"/>
</dbReference>
<gene>
    <name evidence="5" type="ORF">PHAECO_LOCUS8563</name>
</gene>
<dbReference type="GO" id="GO:0032465">
    <property type="term" value="P:regulation of cytokinesis"/>
    <property type="evidence" value="ECO:0007669"/>
    <property type="project" value="TreeGrafter"/>
</dbReference>
<dbReference type="PANTHER" id="PTHR46591">
    <property type="entry name" value="ZINC FINGER FYVE DOMAIN-CONTAINING PROTEIN 26"/>
    <property type="match status" value="1"/>
</dbReference>
<dbReference type="Gene3D" id="3.30.40.10">
    <property type="entry name" value="Zinc/RING finger domain, C3HC4 (zinc finger)"/>
    <property type="match status" value="1"/>
</dbReference>
<keyword evidence="3" id="KW-0862">Zinc</keyword>
<dbReference type="GO" id="GO:0000281">
    <property type="term" value="P:mitotic cytokinesis"/>
    <property type="evidence" value="ECO:0007669"/>
    <property type="project" value="InterPro"/>
</dbReference>
<dbReference type="GO" id="GO:0032266">
    <property type="term" value="F:phosphatidylinositol-3-phosphate binding"/>
    <property type="evidence" value="ECO:0007669"/>
    <property type="project" value="InterPro"/>
</dbReference>
<dbReference type="InterPro" id="IPR028730">
    <property type="entry name" value="ZFYVE26"/>
</dbReference>
<reference evidence="5" key="1">
    <citation type="submission" date="2022-01" db="EMBL/GenBank/DDBJ databases">
        <authorList>
            <person name="King R."/>
        </authorList>
    </citation>
    <scope>NUCLEOTIDE SEQUENCE</scope>
</reference>
<dbReference type="InterPro" id="IPR000306">
    <property type="entry name" value="Znf_FYVE"/>
</dbReference>
<evidence type="ECO:0000313" key="5">
    <source>
        <dbReference type="EMBL" id="CAH1163868.1"/>
    </source>
</evidence>
<dbReference type="SUPFAM" id="SSF57903">
    <property type="entry name" value="FYVE/PHD zinc finger"/>
    <property type="match status" value="1"/>
</dbReference>
<keyword evidence="1" id="KW-0479">Metal-binding</keyword>
<dbReference type="GO" id="GO:0030496">
    <property type="term" value="C:midbody"/>
    <property type="evidence" value="ECO:0007669"/>
    <property type="project" value="TreeGrafter"/>
</dbReference>
<reference evidence="5" key="2">
    <citation type="submission" date="2022-10" db="EMBL/GenBank/DDBJ databases">
        <authorList>
            <consortium name="ENA_rothamsted_submissions"/>
            <consortium name="culmorum"/>
            <person name="King R."/>
        </authorList>
    </citation>
    <scope>NUCLEOTIDE SEQUENCE</scope>
</reference>
<evidence type="ECO:0000256" key="2">
    <source>
        <dbReference type="ARBA" id="ARBA00022771"/>
    </source>
</evidence>
<evidence type="ECO:0000256" key="3">
    <source>
        <dbReference type="ARBA" id="ARBA00022833"/>
    </source>
</evidence>